<dbReference type="InterPro" id="IPR011051">
    <property type="entry name" value="RmlC_Cupin_sf"/>
</dbReference>
<dbReference type="InterPro" id="IPR014710">
    <property type="entry name" value="RmlC-like_jellyroll"/>
</dbReference>
<dbReference type="Proteomes" id="UP001428817">
    <property type="component" value="Unassembled WGS sequence"/>
</dbReference>
<organism evidence="3 4">
    <name type="scientific">Pseudonocardia eucalypti</name>
    <dbReference type="NCBI Taxonomy" id="648755"/>
    <lineage>
        <taxon>Bacteria</taxon>
        <taxon>Bacillati</taxon>
        <taxon>Actinomycetota</taxon>
        <taxon>Actinomycetes</taxon>
        <taxon>Pseudonocardiales</taxon>
        <taxon>Pseudonocardiaceae</taxon>
        <taxon>Pseudonocardia</taxon>
    </lineage>
</organism>
<comment type="caution">
    <text evidence="3">The sequence shown here is derived from an EMBL/GenBank/DDBJ whole genome shotgun (WGS) entry which is preliminary data.</text>
</comment>
<dbReference type="EMBL" id="BAABJP010000068">
    <property type="protein sequence ID" value="GAA5176153.1"/>
    <property type="molecule type" value="Genomic_DNA"/>
</dbReference>
<proteinExistence type="predicted"/>
<gene>
    <name evidence="3" type="ORF">GCM10023321_83810</name>
</gene>
<dbReference type="CDD" id="cd02209">
    <property type="entry name" value="cupin_XRE_C"/>
    <property type="match status" value="1"/>
</dbReference>
<evidence type="ECO:0000313" key="3">
    <source>
        <dbReference type="EMBL" id="GAA5176153.1"/>
    </source>
</evidence>
<evidence type="ECO:0000313" key="4">
    <source>
        <dbReference type="Proteomes" id="UP001428817"/>
    </source>
</evidence>
<dbReference type="CDD" id="cd00093">
    <property type="entry name" value="HTH_XRE"/>
    <property type="match status" value="1"/>
</dbReference>
<dbReference type="PANTHER" id="PTHR46797">
    <property type="entry name" value="HTH-TYPE TRANSCRIPTIONAL REGULATOR"/>
    <property type="match status" value="1"/>
</dbReference>
<dbReference type="InterPro" id="IPR001387">
    <property type="entry name" value="Cro/C1-type_HTH"/>
</dbReference>
<dbReference type="Gene3D" id="2.60.120.10">
    <property type="entry name" value="Jelly Rolls"/>
    <property type="match status" value="1"/>
</dbReference>
<keyword evidence="1" id="KW-0238">DNA-binding</keyword>
<dbReference type="SMART" id="SM00530">
    <property type="entry name" value="HTH_XRE"/>
    <property type="match status" value="1"/>
</dbReference>
<dbReference type="InterPro" id="IPR013096">
    <property type="entry name" value="Cupin_2"/>
</dbReference>
<name>A0ABP9REB4_9PSEU</name>
<dbReference type="InterPro" id="IPR050807">
    <property type="entry name" value="TransReg_Diox_bact_type"/>
</dbReference>
<reference evidence="4" key="1">
    <citation type="journal article" date="2019" name="Int. J. Syst. Evol. Microbiol.">
        <title>The Global Catalogue of Microorganisms (GCM) 10K type strain sequencing project: providing services to taxonomists for standard genome sequencing and annotation.</title>
        <authorList>
            <consortium name="The Broad Institute Genomics Platform"/>
            <consortium name="The Broad Institute Genome Sequencing Center for Infectious Disease"/>
            <person name="Wu L."/>
            <person name="Ma J."/>
        </authorList>
    </citation>
    <scope>NUCLEOTIDE SEQUENCE [LARGE SCALE GENOMIC DNA]</scope>
    <source>
        <strain evidence="4">JCM 18303</strain>
    </source>
</reference>
<dbReference type="SUPFAM" id="SSF51182">
    <property type="entry name" value="RmlC-like cupins"/>
    <property type="match status" value="1"/>
</dbReference>
<dbReference type="PROSITE" id="PS50943">
    <property type="entry name" value="HTH_CROC1"/>
    <property type="match status" value="1"/>
</dbReference>
<dbReference type="Pfam" id="PF01381">
    <property type="entry name" value="HTH_3"/>
    <property type="match status" value="1"/>
</dbReference>
<accession>A0ABP9REB4</accession>
<keyword evidence="4" id="KW-1185">Reference proteome</keyword>
<evidence type="ECO:0000259" key="2">
    <source>
        <dbReference type="PROSITE" id="PS50943"/>
    </source>
</evidence>
<dbReference type="Pfam" id="PF07883">
    <property type="entry name" value="Cupin_2"/>
    <property type="match status" value="1"/>
</dbReference>
<sequence>MIGDQLRALRTRRGLSLRALAAETGLSATLLSQVERGVTEPSLSTLRRLAGAFGESVASLFEDESAPQVWISRPGERSVLRGPKGRIGYERLTPGNGQLEVLRAVLEPGEAISEEPWSHASLECAFVLAGALTVELDGRPRTVCTGEAITFDSRLAHRYVNRSADRAEFLVSVTPPSP</sequence>
<evidence type="ECO:0000256" key="1">
    <source>
        <dbReference type="ARBA" id="ARBA00023125"/>
    </source>
</evidence>
<dbReference type="SUPFAM" id="SSF47413">
    <property type="entry name" value="lambda repressor-like DNA-binding domains"/>
    <property type="match status" value="1"/>
</dbReference>
<dbReference type="RefSeq" id="WP_185065696.1">
    <property type="nucleotide sequence ID" value="NZ_BAABJP010000068.1"/>
</dbReference>
<feature type="domain" description="HTH cro/C1-type" evidence="2">
    <location>
        <begin position="6"/>
        <end position="60"/>
    </location>
</feature>
<dbReference type="Gene3D" id="1.10.260.40">
    <property type="entry name" value="lambda repressor-like DNA-binding domains"/>
    <property type="match status" value="1"/>
</dbReference>
<protein>
    <submittedName>
        <fullName evidence="3">Cupin domain-containing protein</fullName>
    </submittedName>
</protein>
<dbReference type="PANTHER" id="PTHR46797:SF1">
    <property type="entry name" value="METHYLPHOSPHONATE SYNTHASE"/>
    <property type="match status" value="1"/>
</dbReference>
<dbReference type="InterPro" id="IPR010982">
    <property type="entry name" value="Lambda_DNA-bd_dom_sf"/>
</dbReference>